<feature type="compositionally biased region" description="Polar residues" evidence="1">
    <location>
        <begin position="46"/>
        <end position="57"/>
    </location>
</feature>
<proteinExistence type="predicted"/>
<gene>
    <name evidence="2" type="ORF">C7S16_6748</name>
</gene>
<evidence type="ECO:0000313" key="3">
    <source>
        <dbReference type="Proteomes" id="UP001272137"/>
    </source>
</evidence>
<feature type="region of interest" description="Disordered" evidence="1">
    <location>
        <begin position="1"/>
        <end position="57"/>
    </location>
</feature>
<comment type="caution">
    <text evidence="2">The sequence shown here is derived from an EMBL/GenBank/DDBJ whole genome shotgun (WGS) entry which is preliminary data.</text>
</comment>
<dbReference type="EMBL" id="QXCT01000001">
    <property type="protein sequence ID" value="MDW9250595.1"/>
    <property type="molecule type" value="Genomic_DNA"/>
</dbReference>
<sequence>MTGALPSGRDDGARSRTRTIDTRAMSGLSGGRRLAPARTIARDSISRQSAGQSNVRR</sequence>
<name>A0AAW9CJC8_BURTH</name>
<dbReference type="AlphaFoldDB" id="A0AAW9CJC8"/>
<feature type="compositionally biased region" description="Basic and acidic residues" evidence="1">
    <location>
        <begin position="8"/>
        <end position="21"/>
    </location>
</feature>
<dbReference type="Proteomes" id="UP001272137">
    <property type="component" value="Unassembled WGS sequence"/>
</dbReference>
<evidence type="ECO:0000256" key="1">
    <source>
        <dbReference type="SAM" id="MobiDB-lite"/>
    </source>
</evidence>
<reference evidence="2" key="1">
    <citation type="submission" date="2018-08" db="EMBL/GenBank/DDBJ databases">
        <title>Identification of Burkholderia cepacia strains that express a Burkholderia pseudomallei-like capsular polysaccharide.</title>
        <authorList>
            <person name="Burtnick M.N."/>
            <person name="Vongsouvath M."/>
            <person name="Newton P."/>
            <person name="Wuthiekanun V."/>
            <person name="Limmathurotsakul D."/>
            <person name="Brett P.J."/>
            <person name="Chantratita N."/>
            <person name="Dance D.A."/>
        </authorList>
    </citation>
    <scope>NUCLEOTIDE SEQUENCE</scope>
    <source>
        <strain evidence="2">SBXCC001</strain>
    </source>
</reference>
<organism evidence="2 3">
    <name type="scientific">Burkholderia thailandensis</name>
    <dbReference type="NCBI Taxonomy" id="57975"/>
    <lineage>
        <taxon>Bacteria</taxon>
        <taxon>Pseudomonadati</taxon>
        <taxon>Pseudomonadota</taxon>
        <taxon>Betaproteobacteria</taxon>
        <taxon>Burkholderiales</taxon>
        <taxon>Burkholderiaceae</taxon>
        <taxon>Burkholderia</taxon>
        <taxon>pseudomallei group</taxon>
    </lineage>
</organism>
<evidence type="ECO:0000313" key="2">
    <source>
        <dbReference type="EMBL" id="MDW9250595.1"/>
    </source>
</evidence>
<accession>A0AAW9CJC8</accession>
<protein>
    <submittedName>
        <fullName evidence="2">Uncharacterized protein</fullName>
    </submittedName>
</protein>